<name>A0A936Z5B0_9BURK</name>
<accession>A0A936Z5B0</accession>
<dbReference type="RefSeq" id="WP_201677259.1">
    <property type="nucleotide sequence ID" value="NZ_JAEQNE010000008.1"/>
</dbReference>
<evidence type="ECO:0000313" key="2">
    <source>
        <dbReference type="Proteomes" id="UP000599109"/>
    </source>
</evidence>
<organism evidence="1 2">
    <name type="scientific">Ramlibacter monticola</name>
    <dbReference type="NCBI Taxonomy" id="1926872"/>
    <lineage>
        <taxon>Bacteria</taxon>
        <taxon>Pseudomonadati</taxon>
        <taxon>Pseudomonadota</taxon>
        <taxon>Betaproteobacteria</taxon>
        <taxon>Burkholderiales</taxon>
        <taxon>Comamonadaceae</taxon>
        <taxon>Ramlibacter</taxon>
    </lineage>
</organism>
<evidence type="ECO:0000313" key="1">
    <source>
        <dbReference type="EMBL" id="MBL0394602.1"/>
    </source>
</evidence>
<protein>
    <submittedName>
        <fullName evidence="1">Uncharacterized protein</fullName>
    </submittedName>
</protein>
<proteinExistence type="predicted"/>
<reference evidence="1 2" key="1">
    <citation type="journal article" date="2017" name="Int. J. Syst. Evol. Microbiol.">
        <title>Ramlibacter monticola sp. nov., isolated from forest soil.</title>
        <authorList>
            <person name="Chaudhary D.K."/>
            <person name="Kim J."/>
        </authorList>
    </citation>
    <scope>NUCLEOTIDE SEQUENCE [LARGE SCALE GENOMIC DNA]</scope>
    <source>
        <strain evidence="1 2">KACC 19175</strain>
    </source>
</reference>
<sequence>MPRSTYYYRSTAQAAGLSDERVVELIARLQLVLACTVRKDSRKGTLRLN</sequence>
<gene>
    <name evidence="1" type="ORF">JJ685_25925</name>
</gene>
<dbReference type="EMBL" id="JAEQNE010000008">
    <property type="protein sequence ID" value="MBL0394602.1"/>
    <property type="molecule type" value="Genomic_DNA"/>
</dbReference>
<comment type="caution">
    <text evidence="1">The sequence shown here is derived from an EMBL/GenBank/DDBJ whole genome shotgun (WGS) entry which is preliminary data.</text>
</comment>
<keyword evidence="2" id="KW-1185">Reference proteome</keyword>
<dbReference type="Proteomes" id="UP000599109">
    <property type="component" value="Unassembled WGS sequence"/>
</dbReference>
<dbReference type="AlphaFoldDB" id="A0A936Z5B0"/>